<accession>A0ABS8W0V7</accession>
<sequence>MWYKDKFEVCGGPQEHKLQGFVISTTQRLFRAWKARLHVLYSSYSTDEDRLSHRPMDIEGQLQQLVVEQQSEEVKHPMNRDEILSSVLEMHDDIRLEMQADMDRKLEEECEQLAANLKRNMEEYLSKN</sequence>
<evidence type="ECO:0000313" key="1">
    <source>
        <dbReference type="EMBL" id="MCE2055361.1"/>
    </source>
</evidence>
<dbReference type="Proteomes" id="UP000823775">
    <property type="component" value="Unassembled WGS sequence"/>
</dbReference>
<evidence type="ECO:0000313" key="2">
    <source>
        <dbReference type="Proteomes" id="UP000823775"/>
    </source>
</evidence>
<proteinExistence type="predicted"/>
<organism evidence="1 2">
    <name type="scientific">Datura stramonium</name>
    <name type="common">Jimsonweed</name>
    <name type="synonym">Common thornapple</name>
    <dbReference type="NCBI Taxonomy" id="4076"/>
    <lineage>
        <taxon>Eukaryota</taxon>
        <taxon>Viridiplantae</taxon>
        <taxon>Streptophyta</taxon>
        <taxon>Embryophyta</taxon>
        <taxon>Tracheophyta</taxon>
        <taxon>Spermatophyta</taxon>
        <taxon>Magnoliopsida</taxon>
        <taxon>eudicotyledons</taxon>
        <taxon>Gunneridae</taxon>
        <taxon>Pentapetalae</taxon>
        <taxon>asterids</taxon>
        <taxon>lamiids</taxon>
        <taxon>Solanales</taxon>
        <taxon>Solanaceae</taxon>
        <taxon>Solanoideae</taxon>
        <taxon>Datureae</taxon>
        <taxon>Datura</taxon>
    </lineage>
</organism>
<protein>
    <submittedName>
        <fullName evidence="1">Uncharacterized protein</fullName>
    </submittedName>
</protein>
<comment type="caution">
    <text evidence="1">The sequence shown here is derived from an EMBL/GenBank/DDBJ whole genome shotgun (WGS) entry which is preliminary data.</text>
</comment>
<keyword evidence="2" id="KW-1185">Reference proteome</keyword>
<reference evidence="1 2" key="1">
    <citation type="journal article" date="2021" name="BMC Genomics">
        <title>Datura genome reveals duplications of psychoactive alkaloid biosynthetic genes and high mutation rate following tissue culture.</title>
        <authorList>
            <person name="Rajewski A."/>
            <person name="Carter-House D."/>
            <person name="Stajich J."/>
            <person name="Litt A."/>
        </authorList>
    </citation>
    <scope>NUCLEOTIDE SEQUENCE [LARGE SCALE GENOMIC DNA]</scope>
    <source>
        <strain evidence="1">AR-01</strain>
    </source>
</reference>
<dbReference type="EMBL" id="JACEIK010006262">
    <property type="protein sequence ID" value="MCE2055361.1"/>
    <property type="molecule type" value="Genomic_DNA"/>
</dbReference>
<gene>
    <name evidence="1" type="ORF">HAX54_042479</name>
</gene>
<name>A0ABS8W0V7_DATST</name>